<proteinExistence type="predicted"/>
<dbReference type="PANTHER" id="PTHR43103:SF3">
    <property type="entry name" value="ADP-L-GLYCERO-D-MANNO-HEPTOSE-6-EPIMERASE"/>
    <property type="match status" value="1"/>
</dbReference>
<reference evidence="4 5" key="1">
    <citation type="submission" date="2022-04" db="EMBL/GenBank/DDBJ databases">
        <title>Genome draft of Actinomadura sp. ATCC 31491.</title>
        <authorList>
            <person name="Shi X."/>
            <person name="Du Y."/>
        </authorList>
    </citation>
    <scope>NUCLEOTIDE SEQUENCE [LARGE SCALE GENOMIC DNA]</scope>
    <source>
        <strain evidence="4 5">ATCC 31491</strain>
    </source>
</reference>
<evidence type="ECO:0000256" key="1">
    <source>
        <dbReference type="ARBA" id="ARBA00022857"/>
    </source>
</evidence>
<dbReference type="Pfam" id="PF01370">
    <property type="entry name" value="Epimerase"/>
    <property type="match status" value="1"/>
</dbReference>
<keyword evidence="1" id="KW-0521">NADP</keyword>
<dbReference type="Proteomes" id="UP001317259">
    <property type="component" value="Unassembled WGS sequence"/>
</dbReference>
<gene>
    <name evidence="4" type="ORF">MF672_045850</name>
</gene>
<keyword evidence="2" id="KW-0119">Carbohydrate metabolism</keyword>
<keyword evidence="5" id="KW-1185">Reference proteome</keyword>
<dbReference type="Gene3D" id="3.40.50.720">
    <property type="entry name" value="NAD(P)-binding Rossmann-like Domain"/>
    <property type="match status" value="1"/>
</dbReference>
<dbReference type="CDD" id="cd08946">
    <property type="entry name" value="SDR_e"/>
    <property type="match status" value="1"/>
</dbReference>
<evidence type="ECO:0000313" key="5">
    <source>
        <dbReference type="Proteomes" id="UP001317259"/>
    </source>
</evidence>
<sequence length="262" mass="27993">MRIVGSGFLAGHLSLIAHRHHDVVVFAAGVSRSGSVSHDGFDREAEAVRRTLDRCRAAGDRLVYFSTASSAVYGPRLRLGTEDGGVAPTSAYGRHKLAMEALISRHGAAHLILRLAYPAGPGQRSHQFLPAMVRQVAGGSVRVSRGARRDLIDVRDVVTIVDALLTAGVSDEVVNVASGFAAPVEDIVRHLEHRLGRVCDKQYADVPPDPPVSIAKLRALAPAVDGLGFHDAYYRAVVDRYLSATAAPADVETLHGTTRRAT</sequence>
<dbReference type="InterPro" id="IPR036291">
    <property type="entry name" value="NAD(P)-bd_dom_sf"/>
</dbReference>
<evidence type="ECO:0000256" key="2">
    <source>
        <dbReference type="ARBA" id="ARBA00023277"/>
    </source>
</evidence>
<evidence type="ECO:0000259" key="3">
    <source>
        <dbReference type="Pfam" id="PF01370"/>
    </source>
</evidence>
<evidence type="ECO:0000313" key="4">
    <source>
        <dbReference type="EMBL" id="MCK2221079.1"/>
    </source>
</evidence>
<name>A0ABT0G906_9ACTN</name>
<dbReference type="InterPro" id="IPR001509">
    <property type="entry name" value="Epimerase_deHydtase"/>
</dbReference>
<comment type="caution">
    <text evidence="4">The sequence shown here is derived from an EMBL/GenBank/DDBJ whole genome shotgun (WGS) entry which is preliminary data.</text>
</comment>
<accession>A0ABT0G906</accession>
<dbReference type="SUPFAM" id="SSF51735">
    <property type="entry name" value="NAD(P)-binding Rossmann-fold domains"/>
    <property type="match status" value="1"/>
</dbReference>
<dbReference type="PANTHER" id="PTHR43103">
    <property type="entry name" value="NUCLEOSIDE-DIPHOSPHATE-SUGAR EPIMERASE"/>
    <property type="match status" value="1"/>
</dbReference>
<protein>
    <submittedName>
        <fullName evidence="4">SDR family oxidoreductase</fullName>
    </submittedName>
</protein>
<dbReference type="RefSeq" id="WP_242380794.1">
    <property type="nucleotide sequence ID" value="NZ_JAKRKC020000003.1"/>
</dbReference>
<organism evidence="4 5">
    <name type="scientific">Actinomadura luzonensis</name>
    <dbReference type="NCBI Taxonomy" id="2805427"/>
    <lineage>
        <taxon>Bacteria</taxon>
        <taxon>Bacillati</taxon>
        <taxon>Actinomycetota</taxon>
        <taxon>Actinomycetes</taxon>
        <taxon>Streptosporangiales</taxon>
        <taxon>Thermomonosporaceae</taxon>
        <taxon>Actinomadura</taxon>
    </lineage>
</organism>
<dbReference type="EMBL" id="JAKRKC020000003">
    <property type="protein sequence ID" value="MCK2221079.1"/>
    <property type="molecule type" value="Genomic_DNA"/>
</dbReference>
<feature type="domain" description="NAD-dependent epimerase/dehydratase" evidence="3">
    <location>
        <begin position="17"/>
        <end position="177"/>
    </location>
</feature>